<dbReference type="InterPro" id="IPR017871">
    <property type="entry name" value="ABC_transporter-like_CS"/>
</dbReference>
<keyword evidence="8" id="KW-1278">Translocase</keyword>
<evidence type="ECO:0000256" key="8">
    <source>
        <dbReference type="ARBA" id="ARBA00022967"/>
    </source>
</evidence>
<dbReference type="OrthoDB" id="9771863at2"/>
<dbReference type="PROSITE" id="PS50893">
    <property type="entry name" value="ABC_TRANSPORTER_2"/>
    <property type="match status" value="2"/>
</dbReference>
<comment type="subcellular location">
    <subcellularLocation>
        <location evidence="1">Cell membrane</location>
        <topology evidence="1">Peripheral membrane protein</topology>
    </subcellularLocation>
</comment>
<dbReference type="PROSITE" id="PS00211">
    <property type="entry name" value="ABC_TRANSPORTER_1"/>
    <property type="match status" value="1"/>
</dbReference>
<protein>
    <submittedName>
        <fullName evidence="11">Ribose transport system ATP-binding protein</fullName>
    </submittedName>
</protein>
<dbReference type="GO" id="GO:0005886">
    <property type="term" value="C:plasma membrane"/>
    <property type="evidence" value="ECO:0007669"/>
    <property type="project" value="UniProtKB-SubCell"/>
</dbReference>
<keyword evidence="9" id="KW-0472">Membrane</keyword>
<proteinExistence type="predicted"/>
<dbReference type="Proteomes" id="UP000183508">
    <property type="component" value="Unassembled WGS sequence"/>
</dbReference>
<evidence type="ECO:0000259" key="10">
    <source>
        <dbReference type="PROSITE" id="PS50893"/>
    </source>
</evidence>
<name>A0A1I7JHT4_9BACL</name>
<dbReference type="GO" id="GO:0005524">
    <property type="term" value="F:ATP binding"/>
    <property type="evidence" value="ECO:0007669"/>
    <property type="project" value="UniProtKB-KW"/>
</dbReference>
<dbReference type="SUPFAM" id="SSF52540">
    <property type="entry name" value="P-loop containing nucleoside triphosphate hydrolases"/>
    <property type="match status" value="2"/>
</dbReference>
<reference evidence="12" key="1">
    <citation type="submission" date="2016-10" db="EMBL/GenBank/DDBJ databases">
        <authorList>
            <person name="Varghese N."/>
        </authorList>
    </citation>
    <scope>NUCLEOTIDE SEQUENCE [LARGE SCALE GENOMIC DNA]</scope>
    <source>
        <strain evidence="12">DSM 17980</strain>
    </source>
</reference>
<keyword evidence="2" id="KW-0813">Transport</keyword>
<evidence type="ECO:0000256" key="2">
    <source>
        <dbReference type="ARBA" id="ARBA00022448"/>
    </source>
</evidence>
<dbReference type="AlphaFoldDB" id="A0A1I7JHT4"/>
<evidence type="ECO:0000256" key="3">
    <source>
        <dbReference type="ARBA" id="ARBA00022475"/>
    </source>
</evidence>
<evidence type="ECO:0000256" key="1">
    <source>
        <dbReference type="ARBA" id="ARBA00004202"/>
    </source>
</evidence>
<accession>A0A1I7JHT4</accession>
<keyword evidence="6" id="KW-0547">Nucleotide-binding</keyword>
<sequence length="504" mass="55015">MRPLVKMSGITVQFGGVSILRHANLEVQAGEIHALLGENGAGKSSLMKVLAGDYPKTAGTIEIDGERVEYNTPHGAIAHGISMIHQELQLAPHLTVAENVFLGREVPSGRLGWLPNKREMRQRTAAFLRDLAPDIGPDERVGQLGIAKQQMVAIVKALSAGARVLIMDESTTALTDAEVKRLFQALNDLKARGVAVIFITHRLEEVLEMADRATVMRDGETVATVPVKDVDMDRLIQLMVGRQVHDVFPKAKTTRGAEGLRVEHLTRHGVLDDISFTAYRGEVLGLAGLMGAGRTELMRAIFGADPMDGGQVYVNGNRVSIRHCGDAISAGIAYLTEDRKGNGLAVGLDVTTNLTLPVLHRIARFGVPNLGKAEQITRQYVDELSIKVHRLTDRVNILSGGNQQKIMLAKWLATGAEVYLLDEPTRGIDVQTKVEVYELINQLTAAGKTVIMTSSYLPELLAMSDRFIVLCEGRVTAELSREEATPEKLIYHASQYRATQTTGR</sequence>
<dbReference type="STRING" id="392015.SAMN05421543_11035"/>
<dbReference type="FunFam" id="3.40.50.300:FF:000127">
    <property type="entry name" value="Ribose import ATP-binding protein RbsA"/>
    <property type="match status" value="1"/>
</dbReference>
<dbReference type="Pfam" id="PF00005">
    <property type="entry name" value="ABC_tran"/>
    <property type="match status" value="2"/>
</dbReference>
<evidence type="ECO:0000256" key="6">
    <source>
        <dbReference type="ARBA" id="ARBA00022741"/>
    </source>
</evidence>
<dbReference type="GO" id="GO:0016887">
    <property type="term" value="F:ATP hydrolysis activity"/>
    <property type="evidence" value="ECO:0007669"/>
    <property type="project" value="InterPro"/>
</dbReference>
<dbReference type="SMART" id="SM00382">
    <property type="entry name" value="AAA"/>
    <property type="match status" value="2"/>
</dbReference>
<feature type="domain" description="ABC transporter" evidence="10">
    <location>
        <begin position="5"/>
        <end position="243"/>
    </location>
</feature>
<keyword evidence="12" id="KW-1185">Reference proteome</keyword>
<evidence type="ECO:0000256" key="4">
    <source>
        <dbReference type="ARBA" id="ARBA00022597"/>
    </source>
</evidence>
<dbReference type="PANTHER" id="PTHR43790">
    <property type="entry name" value="CARBOHYDRATE TRANSPORT ATP-BINDING PROTEIN MG119-RELATED"/>
    <property type="match status" value="1"/>
</dbReference>
<dbReference type="RefSeq" id="WP_074952410.1">
    <property type="nucleotide sequence ID" value="NZ_FPBV01000010.1"/>
</dbReference>
<dbReference type="CDD" id="cd03216">
    <property type="entry name" value="ABC_Carb_Monos_I"/>
    <property type="match status" value="1"/>
</dbReference>
<organism evidence="11 12">
    <name type="scientific">Alicyclobacillus macrosporangiidus</name>
    <dbReference type="NCBI Taxonomy" id="392015"/>
    <lineage>
        <taxon>Bacteria</taxon>
        <taxon>Bacillati</taxon>
        <taxon>Bacillota</taxon>
        <taxon>Bacilli</taxon>
        <taxon>Bacillales</taxon>
        <taxon>Alicyclobacillaceae</taxon>
        <taxon>Alicyclobacillus</taxon>
    </lineage>
</organism>
<dbReference type="EMBL" id="FPBV01000010">
    <property type="protein sequence ID" value="SFU84718.1"/>
    <property type="molecule type" value="Genomic_DNA"/>
</dbReference>
<evidence type="ECO:0000313" key="12">
    <source>
        <dbReference type="Proteomes" id="UP000183508"/>
    </source>
</evidence>
<keyword evidence="4" id="KW-0762">Sugar transport</keyword>
<keyword evidence="5" id="KW-0677">Repeat</keyword>
<gene>
    <name evidence="11" type="ORF">SAMN05421543_11035</name>
</gene>
<keyword evidence="7 11" id="KW-0067">ATP-binding</keyword>
<dbReference type="PANTHER" id="PTHR43790:SF3">
    <property type="entry name" value="D-ALLOSE IMPORT ATP-BINDING PROTEIN ALSA-RELATED"/>
    <property type="match status" value="1"/>
</dbReference>
<feature type="domain" description="ABC transporter" evidence="10">
    <location>
        <begin position="242"/>
        <end position="497"/>
    </location>
</feature>
<dbReference type="InterPro" id="IPR003593">
    <property type="entry name" value="AAA+_ATPase"/>
</dbReference>
<evidence type="ECO:0000313" key="11">
    <source>
        <dbReference type="EMBL" id="SFU84718.1"/>
    </source>
</evidence>
<dbReference type="InterPro" id="IPR050107">
    <property type="entry name" value="ABC_carbohydrate_import_ATPase"/>
</dbReference>
<dbReference type="InterPro" id="IPR003439">
    <property type="entry name" value="ABC_transporter-like_ATP-bd"/>
</dbReference>
<evidence type="ECO:0000256" key="7">
    <source>
        <dbReference type="ARBA" id="ARBA00022840"/>
    </source>
</evidence>
<dbReference type="InterPro" id="IPR027417">
    <property type="entry name" value="P-loop_NTPase"/>
</dbReference>
<dbReference type="CDD" id="cd03215">
    <property type="entry name" value="ABC_Carb_Monos_II"/>
    <property type="match status" value="1"/>
</dbReference>
<keyword evidence="3" id="KW-1003">Cell membrane</keyword>
<dbReference type="Gene3D" id="3.40.50.300">
    <property type="entry name" value="P-loop containing nucleotide triphosphate hydrolases"/>
    <property type="match status" value="2"/>
</dbReference>
<evidence type="ECO:0000256" key="9">
    <source>
        <dbReference type="ARBA" id="ARBA00023136"/>
    </source>
</evidence>
<evidence type="ECO:0000256" key="5">
    <source>
        <dbReference type="ARBA" id="ARBA00022737"/>
    </source>
</evidence>
<dbReference type="eggNOG" id="COG1129">
    <property type="taxonomic scope" value="Bacteria"/>
</dbReference>